<organism evidence="3 4">
    <name type="scientific">Cannabis sativa</name>
    <name type="common">Hemp</name>
    <name type="synonym">Marijuana</name>
    <dbReference type="NCBI Taxonomy" id="3483"/>
    <lineage>
        <taxon>Eukaryota</taxon>
        <taxon>Viridiplantae</taxon>
        <taxon>Streptophyta</taxon>
        <taxon>Embryophyta</taxon>
        <taxon>Tracheophyta</taxon>
        <taxon>Spermatophyta</taxon>
        <taxon>Magnoliopsida</taxon>
        <taxon>eudicotyledons</taxon>
        <taxon>Gunneridae</taxon>
        <taxon>Pentapetalae</taxon>
        <taxon>rosids</taxon>
        <taxon>fabids</taxon>
        <taxon>Rosales</taxon>
        <taxon>Cannabaceae</taxon>
        <taxon>Cannabis</taxon>
    </lineage>
</organism>
<dbReference type="Proteomes" id="UP000596661">
    <property type="component" value="Chromosome 5"/>
</dbReference>
<protein>
    <submittedName>
        <fullName evidence="3">Uncharacterized protein</fullName>
    </submittedName>
</protein>
<name>A0A803PLH9_CANSA</name>
<evidence type="ECO:0000256" key="2">
    <source>
        <dbReference type="SAM" id="MobiDB-lite"/>
    </source>
</evidence>
<keyword evidence="4" id="KW-1185">Reference proteome</keyword>
<dbReference type="AlphaFoldDB" id="A0A803PLH9"/>
<sequence>RQDSLRSRGSGTYLQHTAPQEAGEGASQAKMCFEGLMHRKGKKRVTTSEAPSDVEVEPLKRQRKTTANKNKASQTTNMLEKSVAHGLLQTFLAFVAQHRGMDKLKYLEGEDQKLIGLHEVVSKQWNDAKLDNTRLTKDAEKVKKNLEAKLEAAEKEARDKTKECKKLKEELNAAKVTQDAITLVSVPVIELGWQIQTWIQVSWKSLKGKFLLTGRIPRRRRKRLRQHKKKIRPSLLLCRLGFYLFLFCL</sequence>
<evidence type="ECO:0000256" key="1">
    <source>
        <dbReference type="SAM" id="Coils"/>
    </source>
</evidence>
<feature type="coiled-coil region" evidence="1">
    <location>
        <begin position="132"/>
        <end position="177"/>
    </location>
</feature>
<feature type="region of interest" description="Disordered" evidence="2">
    <location>
        <begin position="1"/>
        <end position="74"/>
    </location>
</feature>
<accession>A0A803PLH9</accession>
<evidence type="ECO:0000313" key="4">
    <source>
        <dbReference type="Proteomes" id="UP000596661"/>
    </source>
</evidence>
<evidence type="ECO:0000313" key="3">
    <source>
        <dbReference type="EnsemblPlants" id="cds.evm.model.05.1478"/>
    </source>
</evidence>
<feature type="compositionally biased region" description="Polar residues" evidence="2">
    <location>
        <begin position="7"/>
        <end position="18"/>
    </location>
</feature>
<reference evidence="3" key="1">
    <citation type="submission" date="2018-11" db="EMBL/GenBank/DDBJ databases">
        <authorList>
            <person name="Grassa J C."/>
        </authorList>
    </citation>
    <scope>NUCLEOTIDE SEQUENCE [LARGE SCALE GENOMIC DNA]</scope>
</reference>
<keyword evidence="1" id="KW-0175">Coiled coil</keyword>
<dbReference type="EMBL" id="UZAU01000542">
    <property type="status" value="NOT_ANNOTATED_CDS"/>
    <property type="molecule type" value="Genomic_DNA"/>
</dbReference>
<dbReference type="Gramene" id="evm.model.05.1478">
    <property type="protein sequence ID" value="cds.evm.model.05.1478"/>
    <property type="gene ID" value="evm.TU.05.1478"/>
</dbReference>
<proteinExistence type="predicted"/>
<dbReference type="EnsemblPlants" id="evm.model.05.1478">
    <property type="protein sequence ID" value="cds.evm.model.05.1478"/>
    <property type="gene ID" value="evm.TU.05.1478"/>
</dbReference>
<reference evidence="3" key="2">
    <citation type="submission" date="2021-03" db="UniProtKB">
        <authorList>
            <consortium name="EnsemblPlants"/>
        </authorList>
    </citation>
    <scope>IDENTIFICATION</scope>
</reference>